<evidence type="ECO:0000256" key="2">
    <source>
        <dbReference type="ARBA" id="ARBA00010210"/>
    </source>
</evidence>
<keyword evidence="3 9" id="KW-0479">Metal-binding</keyword>
<feature type="compositionally biased region" description="Basic residues" evidence="11">
    <location>
        <begin position="359"/>
        <end position="372"/>
    </location>
</feature>
<dbReference type="InterPro" id="IPR028651">
    <property type="entry name" value="ING_fam"/>
</dbReference>
<feature type="region of interest" description="Disordered" evidence="11">
    <location>
        <begin position="273"/>
        <end position="373"/>
    </location>
</feature>
<feature type="compositionally biased region" description="Basic and acidic residues" evidence="11">
    <location>
        <begin position="348"/>
        <end position="358"/>
    </location>
</feature>
<evidence type="ECO:0000256" key="6">
    <source>
        <dbReference type="ARBA" id="ARBA00022853"/>
    </source>
</evidence>
<proteinExistence type="inferred from homology"/>
<evidence type="ECO:0000256" key="10">
    <source>
        <dbReference type="PROSITE-ProRule" id="PRU00146"/>
    </source>
</evidence>
<dbReference type="InterPro" id="IPR011011">
    <property type="entry name" value="Znf_FYVE_PHD"/>
</dbReference>
<name>A0A016U7H6_9BILA</name>
<evidence type="ECO:0000313" key="14">
    <source>
        <dbReference type="Proteomes" id="UP000024635"/>
    </source>
</evidence>
<evidence type="ECO:0000256" key="5">
    <source>
        <dbReference type="ARBA" id="ARBA00022833"/>
    </source>
</evidence>
<dbReference type="OrthoDB" id="5411773at2759"/>
<dbReference type="InterPro" id="IPR019786">
    <property type="entry name" value="Zinc_finger_PHD-type_CS"/>
</dbReference>
<protein>
    <recommendedName>
        <fullName evidence="12">PHD-type domain-containing protein</fullName>
    </recommendedName>
</protein>
<dbReference type="Proteomes" id="UP000024635">
    <property type="component" value="Unassembled WGS sequence"/>
</dbReference>
<feature type="compositionally biased region" description="Polar residues" evidence="11">
    <location>
        <begin position="143"/>
        <end position="156"/>
    </location>
</feature>
<dbReference type="SUPFAM" id="SSF57903">
    <property type="entry name" value="FYVE/PHD zinc finger"/>
    <property type="match status" value="1"/>
</dbReference>
<feature type="binding site" evidence="9">
    <location>
        <position position="438"/>
    </location>
    <ligand>
        <name>Zn(2+)</name>
        <dbReference type="ChEBI" id="CHEBI:29105"/>
        <label>2</label>
    </ligand>
</feature>
<evidence type="ECO:0000256" key="7">
    <source>
        <dbReference type="ARBA" id="ARBA00023242"/>
    </source>
</evidence>
<feature type="binding site" evidence="9">
    <location>
        <position position="435"/>
    </location>
    <ligand>
        <name>Zn(2+)</name>
        <dbReference type="ChEBI" id="CHEBI:29105"/>
        <label>2</label>
    </ligand>
</feature>
<feature type="binding site" evidence="9">
    <location>
        <position position="408"/>
    </location>
    <ligand>
        <name>Zn(2+)</name>
        <dbReference type="ChEBI" id="CHEBI:29105"/>
        <label>2</label>
    </ligand>
</feature>
<dbReference type="PANTHER" id="PTHR10333:SF42">
    <property type="entry name" value="INHIBITOR OF GROWTH PROTEIN 5"/>
    <property type="match status" value="1"/>
</dbReference>
<organism evidence="13 14">
    <name type="scientific">Ancylostoma ceylanicum</name>
    <dbReference type="NCBI Taxonomy" id="53326"/>
    <lineage>
        <taxon>Eukaryota</taxon>
        <taxon>Metazoa</taxon>
        <taxon>Ecdysozoa</taxon>
        <taxon>Nematoda</taxon>
        <taxon>Chromadorea</taxon>
        <taxon>Rhabditida</taxon>
        <taxon>Rhabditina</taxon>
        <taxon>Rhabditomorpha</taxon>
        <taxon>Strongyloidea</taxon>
        <taxon>Ancylostomatidae</taxon>
        <taxon>Ancylostomatinae</taxon>
        <taxon>Ancylostoma</taxon>
    </lineage>
</organism>
<accession>A0A016U7H6</accession>
<reference evidence="14" key="1">
    <citation type="journal article" date="2015" name="Nat. Genet.">
        <title>The genome and transcriptome of the zoonotic hookworm Ancylostoma ceylanicum identify infection-specific gene families.</title>
        <authorList>
            <person name="Schwarz E.M."/>
            <person name="Hu Y."/>
            <person name="Antoshechkin I."/>
            <person name="Miller M.M."/>
            <person name="Sternberg P.W."/>
            <person name="Aroian R.V."/>
        </authorList>
    </citation>
    <scope>NUCLEOTIDE SEQUENCE</scope>
    <source>
        <strain evidence="14">HY135</strain>
    </source>
</reference>
<dbReference type="CDD" id="cd15505">
    <property type="entry name" value="PHD_ING"/>
    <property type="match status" value="1"/>
</dbReference>
<evidence type="ECO:0000256" key="11">
    <source>
        <dbReference type="SAM" id="MobiDB-lite"/>
    </source>
</evidence>
<feature type="compositionally biased region" description="Basic and acidic residues" evidence="11">
    <location>
        <begin position="285"/>
        <end position="307"/>
    </location>
</feature>
<keyword evidence="4 10" id="KW-0863">Zinc-finger</keyword>
<dbReference type="Gene3D" id="3.30.40.10">
    <property type="entry name" value="Zinc/RING finger domain, C3HC4 (zinc finger)"/>
    <property type="match status" value="1"/>
</dbReference>
<comment type="caution">
    <text evidence="13">The sequence shown here is derived from an EMBL/GenBank/DDBJ whole genome shotgun (WGS) entry which is preliminary data.</text>
</comment>
<feature type="domain" description="PHD-type" evidence="12">
    <location>
        <begin position="380"/>
        <end position="441"/>
    </location>
</feature>
<keyword evidence="14" id="KW-1185">Reference proteome</keyword>
<feature type="compositionally biased region" description="Low complexity" evidence="11">
    <location>
        <begin position="110"/>
        <end position="128"/>
    </location>
</feature>
<feature type="region of interest" description="Disordered" evidence="11">
    <location>
        <begin position="22"/>
        <end position="67"/>
    </location>
</feature>
<keyword evidence="5 9" id="KW-0862">Zinc</keyword>
<evidence type="ECO:0000256" key="1">
    <source>
        <dbReference type="ARBA" id="ARBA00004123"/>
    </source>
</evidence>
<feature type="binding site" evidence="9">
    <location>
        <position position="413"/>
    </location>
    <ligand>
        <name>Zn(2+)</name>
        <dbReference type="ChEBI" id="CHEBI:29105"/>
        <label>2</label>
    </ligand>
</feature>
<dbReference type="PROSITE" id="PS01359">
    <property type="entry name" value="ZF_PHD_1"/>
    <property type="match status" value="1"/>
</dbReference>
<feature type="binding site" evidence="9">
    <location>
        <position position="385"/>
    </location>
    <ligand>
        <name>Zn(2+)</name>
        <dbReference type="ChEBI" id="CHEBI:29105"/>
        <label>1</label>
    </ligand>
</feature>
<dbReference type="InterPro" id="IPR001965">
    <property type="entry name" value="Znf_PHD"/>
</dbReference>
<feature type="site" description="Histone H3K4me3 binding" evidence="8">
    <location>
        <position position="405"/>
    </location>
</feature>
<sequence length="466" mass="51881">MNEISCLTEDYLGQKETIERQLQGVPQDFGKTSASTVDERAKSGKSRKEMPEGQQQSVRRTKAAAQKDRNLPICAEALRRGDNVTNEALQSELSRLSRRPLRVLSNQFMPASAPATPATSKPAKVTAKPNKDTSTHPKKHNQDANNPSTSANSSKPTIHRQKAASLRIAQALAMFDSFDRNYHNTYCQNITDIQHSLVERIDSLVNSLAALAPGAPSSSDRDDAVRLEQRREANRSLNAHLVCLQSASCAARDIAAQQAAVAFEAIKKHRPQEVKVKRGKATKKERKEKEAPSSSKAERSSHREKPSSKAHAHAANQVDPTPETPVTTNHRVTNKRRAAQTPTSAPPPEKKPKKENGVKKRTSNRLSKTPRVKAKEEDEPTYCFCSRILLFHKQKYFLQISFGEMIGCDNDKCEIEWFHFECIGLTTKPKGKWFCPNCRHPDSARMPKAGRVINTNNRNAAAVEKV</sequence>
<dbReference type="GO" id="GO:0006325">
    <property type="term" value="P:chromatin organization"/>
    <property type="evidence" value="ECO:0007669"/>
    <property type="project" value="UniProtKB-KW"/>
</dbReference>
<feature type="binding site" evidence="9">
    <location>
        <position position="422"/>
    </location>
    <ligand>
        <name>Zn(2+)</name>
        <dbReference type="ChEBI" id="CHEBI:29105"/>
        <label>1</label>
    </ligand>
</feature>
<dbReference type="EMBL" id="JARK01001389">
    <property type="protein sequence ID" value="EYC10886.1"/>
    <property type="molecule type" value="Genomic_DNA"/>
</dbReference>
<feature type="site" description="Histone H3K4me3 binding" evidence="8">
    <location>
        <position position="382"/>
    </location>
</feature>
<dbReference type="AlphaFoldDB" id="A0A016U7H6"/>
<feature type="compositionally biased region" description="Basic and acidic residues" evidence="11">
    <location>
        <begin position="37"/>
        <end position="51"/>
    </location>
</feature>
<dbReference type="STRING" id="53326.A0A016U7H6"/>
<dbReference type="InterPro" id="IPR019787">
    <property type="entry name" value="Znf_PHD-finger"/>
</dbReference>
<evidence type="ECO:0000256" key="9">
    <source>
        <dbReference type="PIRSR" id="PIRSR628651-51"/>
    </source>
</evidence>
<dbReference type="PROSITE" id="PS50016">
    <property type="entry name" value="ZF_PHD_2"/>
    <property type="match status" value="1"/>
</dbReference>
<dbReference type="GO" id="GO:0008270">
    <property type="term" value="F:zinc ion binding"/>
    <property type="evidence" value="ECO:0007669"/>
    <property type="project" value="UniProtKB-KW"/>
</dbReference>
<dbReference type="InterPro" id="IPR013083">
    <property type="entry name" value="Znf_RING/FYVE/PHD"/>
</dbReference>
<feature type="binding site" evidence="9">
    <location>
        <position position="419"/>
    </location>
    <ligand>
        <name>Zn(2+)</name>
        <dbReference type="ChEBI" id="CHEBI:29105"/>
        <label>1</label>
    </ligand>
</feature>
<comment type="subcellular location">
    <subcellularLocation>
        <location evidence="1">Nucleus</location>
    </subcellularLocation>
</comment>
<evidence type="ECO:0000256" key="8">
    <source>
        <dbReference type="PIRSR" id="PIRSR628651-50"/>
    </source>
</evidence>
<evidence type="ECO:0000313" key="13">
    <source>
        <dbReference type="EMBL" id="EYC10886.1"/>
    </source>
</evidence>
<dbReference type="PANTHER" id="PTHR10333">
    <property type="entry name" value="INHIBITOR OF GROWTH PROTEIN"/>
    <property type="match status" value="1"/>
</dbReference>
<dbReference type="GO" id="GO:0005634">
    <property type="term" value="C:nucleus"/>
    <property type="evidence" value="ECO:0007669"/>
    <property type="project" value="UniProtKB-SubCell"/>
</dbReference>
<feature type="site" description="Histone H3K4me3 binding" evidence="8">
    <location>
        <position position="417"/>
    </location>
</feature>
<keyword evidence="7" id="KW-0539">Nucleus</keyword>
<feature type="binding site" evidence="9">
    <location>
        <position position="383"/>
    </location>
    <ligand>
        <name>Zn(2+)</name>
        <dbReference type="ChEBI" id="CHEBI:29105"/>
        <label>1</label>
    </ligand>
</feature>
<comment type="similarity">
    <text evidence="2">Belongs to the ING family.</text>
</comment>
<feature type="region of interest" description="Disordered" evidence="11">
    <location>
        <begin position="110"/>
        <end position="162"/>
    </location>
</feature>
<gene>
    <name evidence="13" type="primary">Acey_s0053.g2353</name>
    <name evidence="13" type="ORF">Y032_0053g2353</name>
</gene>
<dbReference type="SMART" id="SM00249">
    <property type="entry name" value="PHD"/>
    <property type="match status" value="1"/>
</dbReference>
<evidence type="ECO:0000256" key="3">
    <source>
        <dbReference type="ARBA" id="ARBA00022723"/>
    </source>
</evidence>
<keyword evidence="6" id="KW-0156">Chromatin regulator</keyword>
<feature type="site" description="Histone H3K4me3 binding" evidence="8">
    <location>
        <position position="409"/>
    </location>
</feature>
<evidence type="ECO:0000256" key="4">
    <source>
        <dbReference type="ARBA" id="ARBA00022771"/>
    </source>
</evidence>
<evidence type="ECO:0000259" key="12">
    <source>
        <dbReference type="PROSITE" id="PS50016"/>
    </source>
</evidence>